<keyword evidence="1 2" id="KW-0597">Phosphoprotein</keyword>
<accession>A0A1U7NV57</accession>
<dbReference type="PANTHER" id="PTHR44591:SF3">
    <property type="entry name" value="RESPONSE REGULATORY DOMAIN-CONTAINING PROTEIN"/>
    <property type="match status" value="1"/>
</dbReference>
<dbReference type="InterPro" id="IPR011006">
    <property type="entry name" value="CheY-like_superfamily"/>
</dbReference>
<protein>
    <submittedName>
        <fullName evidence="4">Tricarboxylate transport transcriptional regulator TctD</fullName>
    </submittedName>
</protein>
<dbReference type="PROSITE" id="PS50110">
    <property type="entry name" value="RESPONSE_REGULATORY"/>
    <property type="match status" value="1"/>
</dbReference>
<proteinExistence type="predicted"/>
<sequence length="127" mass="14242">MTVPPRSSPVTVLLVEDNIAIRTLQRYVLTRAGITVVECADLPDAENYLRTQTPEVIVLDLNLPGGHGLNLLPQINRRRTAVLVMTAMGQQHTLNASEDLRDDFMTKPFDPDTFVLRVQHLARQQQA</sequence>
<evidence type="ECO:0000256" key="2">
    <source>
        <dbReference type="PROSITE-ProRule" id="PRU00169"/>
    </source>
</evidence>
<evidence type="ECO:0000313" key="5">
    <source>
        <dbReference type="Proteomes" id="UP000186607"/>
    </source>
</evidence>
<dbReference type="Gene3D" id="3.40.50.2300">
    <property type="match status" value="1"/>
</dbReference>
<dbReference type="SUPFAM" id="SSF52172">
    <property type="entry name" value="CheY-like"/>
    <property type="match status" value="1"/>
</dbReference>
<reference evidence="4 5" key="1">
    <citation type="submission" date="2017-01" db="EMBL/GenBank/DDBJ databases">
        <title>Genome Analysis of Deinococcus marmoris KOPRI26562.</title>
        <authorList>
            <person name="Kim J.H."/>
            <person name="Oh H.-M."/>
        </authorList>
    </citation>
    <scope>NUCLEOTIDE SEQUENCE [LARGE SCALE GENOMIC DNA]</scope>
    <source>
        <strain evidence="4 5">KOPRI26562</strain>
    </source>
</reference>
<evidence type="ECO:0000256" key="1">
    <source>
        <dbReference type="ARBA" id="ARBA00022553"/>
    </source>
</evidence>
<gene>
    <name evidence="4" type="ORF">BOO71_0010795</name>
</gene>
<feature type="domain" description="Response regulatory" evidence="3">
    <location>
        <begin position="11"/>
        <end position="122"/>
    </location>
</feature>
<dbReference type="OrthoDB" id="281471at2"/>
<evidence type="ECO:0000313" key="4">
    <source>
        <dbReference type="EMBL" id="OLV16787.1"/>
    </source>
</evidence>
<comment type="caution">
    <text evidence="4">The sequence shown here is derived from an EMBL/GenBank/DDBJ whole genome shotgun (WGS) entry which is preliminary data.</text>
</comment>
<dbReference type="Proteomes" id="UP000186607">
    <property type="component" value="Unassembled WGS sequence"/>
</dbReference>
<dbReference type="InterPro" id="IPR001789">
    <property type="entry name" value="Sig_transdc_resp-reg_receiver"/>
</dbReference>
<dbReference type="SMART" id="SM00448">
    <property type="entry name" value="REC"/>
    <property type="match status" value="1"/>
</dbReference>
<dbReference type="EMBL" id="MSTI01000127">
    <property type="protein sequence ID" value="OLV16787.1"/>
    <property type="molecule type" value="Genomic_DNA"/>
</dbReference>
<dbReference type="PANTHER" id="PTHR44591">
    <property type="entry name" value="STRESS RESPONSE REGULATOR PROTEIN 1"/>
    <property type="match status" value="1"/>
</dbReference>
<feature type="modified residue" description="4-aspartylphosphate" evidence="2">
    <location>
        <position position="60"/>
    </location>
</feature>
<dbReference type="InterPro" id="IPR050595">
    <property type="entry name" value="Bact_response_regulator"/>
</dbReference>
<dbReference type="RefSeq" id="WP_083653622.1">
    <property type="nucleotide sequence ID" value="NZ_MSTI01000127.1"/>
</dbReference>
<dbReference type="AlphaFoldDB" id="A0A1U7NV57"/>
<keyword evidence="5" id="KW-1185">Reference proteome</keyword>
<organism evidence="4 5">
    <name type="scientific">Deinococcus marmoris</name>
    <dbReference type="NCBI Taxonomy" id="249408"/>
    <lineage>
        <taxon>Bacteria</taxon>
        <taxon>Thermotogati</taxon>
        <taxon>Deinococcota</taxon>
        <taxon>Deinococci</taxon>
        <taxon>Deinococcales</taxon>
        <taxon>Deinococcaceae</taxon>
        <taxon>Deinococcus</taxon>
    </lineage>
</organism>
<dbReference type="eggNOG" id="COG2204">
    <property type="taxonomic scope" value="Bacteria"/>
</dbReference>
<dbReference type="GO" id="GO:0000160">
    <property type="term" value="P:phosphorelay signal transduction system"/>
    <property type="evidence" value="ECO:0007669"/>
    <property type="project" value="InterPro"/>
</dbReference>
<evidence type="ECO:0000259" key="3">
    <source>
        <dbReference type="PROSITE" id="PS50110"/>
    </source>
</evidence>
<dbReference type="Pfam" id="PF00072">
    <property type="entry name" value="Response_reg"/>
    <property type="match status" value="1"/>
</dbReference>
<name>A0A1U7NV57_9DEIO</name>
<dbReference type="STRING" id="249408.BOO71_0010795"/>